<dbReference type="RefSeq" id="WP_151652610.1">
    <property type="nucleotide sequence ID" value="NZ_WBVX01000024.1"/>
</dbReference>
<dbReference type="EMBL" id="WBVX01000024">
    <property type="protein sequence ID" value="KAB2681134.1"/>
    <property type="molecule type" value="Genomic_DNA"/>
</dbReference>
<dbReference type="AlphaFoldDB" id="A0A6L3YF95"/>
<evidence type="ECO:0000313" key="1">
    <source>
        <dbReference type="EMBL" id="KAB2681134.1"/>
    </source>
</evidence>
<gene>
    <name evidence="1" type="ORF">F9L08_19725</name>
</gene>
<organism evidence="1 2">
    <name type="scientific">Brucella tritici</name>
    <dbReference type="NCBI Taxonomy" id="94626"/>
    <lineage>
        <taxon>Bacteria</taxon>
        <taxon>Pseudomonadati</taxon>
        <taxon>Pseudomonadota</taxon>
        <taxon>Alphaproteobacteria</taxon>
        <taxon>Hyphomicrobiales</taxon>
        <taxon>Brucellaceae</taxon>
        <taxon>Brucella/Ochrobactrum group</taxon>
        <taxon>Brucella</taxon>
    </lineage>
</organism>
<comment type="caution">
    <text evidence="1">The sequence shown here is derived from an EMBL/GenBank/DDBJ whole genome shotgun (WGS) entry which is preliminary data.</text>
</comment>
<sequence length="94" mass="10264">MNSISQTRAGKPIIIEGLRFLSHTDLARFSEKDMRFVTSADVTEMSVPPVVVENDEAISLREGLRGSVIENDLQSLFQLHGVDMLTGSCSGLPT</sequence>
<evidence type="ECO:0000313" key="2">
    <source>
        <dbReference type="Proteomes" id="UP000481643"/>
    </source>
</evidence>
<reference evidence="1 2" key="1">
    <citation type="submission" date="2019-09" db="EMBL/GenBank/DDBJ databases">
        <title>Taxonomic organization of the family Brucellaceae based on a phylogenomic approach.</title>
        <authorList>
            <person name="Leclercq S."/>
            <person name="Cloeckaert A."/>
            <person name="Zygmunt M.S."/>
        </authorList>
    </citation>
    <scope>NUCLEOTIDE SEQUENCE [LARGE SCALE GENOMIC DNA]</scope>
    <source>
        <strain evidence="1 2">WS1830</strain>
    </source>
</reference>
<protein>
    <submittedName>
        <fullName evidence="1">Uncharacterized protein</fullName>
    </submittedName>
</protein>
<accession>A0A6L3YF95</accession>
<proteinExistence type="predicted"/>
<name>A0A6L3YF95_9HYPH</name>
<dbReference type="Proteomes" id="UP000481643">
    <property type="component" value="Unassembled WGS sequence"/>
</dbReference>